<reference evidence="2" key="1">
    <citation type="journal article" date="2019" name="bioRxiv">
        <title>The Genome of the Zebra Mussel, Dreissena polymorpha: A Resource for Invasive Species Research.</title>
        <authorList>
            <person name="McCartney M.A."/>
            <person name="Auch B."/>
            <person name="Kono T."/>
            <person name="Mallez S."/>
            <person name="Zhang Y."/>
            <person name="Obille A."/>
            <person name="Becker A."/>
            <person name="Abrahante J.E."/>
            <person name="Garbe J."/>
            <person name="Badalamenti J.P."/>
            <person name="Herman A."/>
            <person name="Mangelson H."/>
            <person name="Liachko I."/>
            <person name="Sullivan S."/>
            <person name="Sone E.D."/>
            <person name="Koren S."/>
            <person name="Silverstein K.A.T."/>
            <person name="Beckman K.B."/>
            <person name="Gohl D.M."/>
        </authorList>
    </citation>
    <scope>NUCLEOTIDE SEQUENCE</scope>
    <source>
        <strain evidence="2">Duluth1</strain>
        <tissue evidence="2">Whole animal</tissue>
    </source>
</reference>
<feature type="region of interest" description="Disordered" evidence="1">
    <location>
        <begin position="1"/>
        <end position="34"/>
    </location>
</feature>
<evidence type="ECO:0000313" key="2">
    <source>
        <dbReference type="EMBL" id="KAH3704927.1"/>
    </source>
</evidence>
<dbReference type="AlphaFoldDB" id="A0A9D4BTG1"/>
<organism evidence="2 3">
    <name type="scientific">Dreissena polymorpha</name>
    <name type="common">Zebra mussel</name>
    <name type="synonym">Mytilus polymorpha</name>
    <dbReference type="NCBI Taxonomy" id="45954"/>
    <lineage>
        <taxon>Eukaryota</taxon>
        <taxon>Metazoa</taxon>
        <taxon>Spiralia</taxon>
        <taxon>Lophotrochozoa</taxon>
        <taxon>Mollusca</taxon>
        <taxon>Bivalvia</taxon>
        <taxon>Autobranchia</taxon>
        <taxon>Heteroconchia</taxon>
        <taxon>Euheterodonta</taxon>
        <taxon>Imparidentia</taxon>
        <taxon>Neoheterodontei</taxon>
        <taxon>Myida</taxon>
        <taxon>Dreissenoidea</taxon>
        <taxon>Dreissenidae</taxon>
        <taxon>Dreissena</taxon>
    </lineage>
</organism>
<evidence type="ECO:0000256" key="1">
    <source>
        <dbReference type="SAM" id="MobiDB-lite"/>
    </source>
</evidence>
<name>A0A9D4BTG1_DREPO</name>
<accession>A0A9D4BTG1</accession>
<gene>
    <name evidence="2" type="ORF">DPMN_079988</name>
</gene>
<dbReference type="Proteomes" id="UP000828390">
    <property type="component" value="Unassembled WGS sequence"/>
</dbReference>
<protein>
    <submittedName>
        <fullName evidence="2">Uncharacterized protein</fullName>
    </submittedName>
</protein>
<comment type="caution">
    <text evidence="2">The sequence shown here is derived from an EMBL/GenBank/DDBJ whole genome shotgun (WGS) entry which is preliminary data.</text>
</comment>
<dbReference type="EMBL" id="JAIWYP010000015">
    <property type="protein sequence ID" value="KAH3704927.1"/>
    <property type="molecule type" value="Genomic_DNA"/>
</dbReference>
<reference evidence="2" key="2">
    <citation type="submission" date="2020-11" db="EMBL/GenBank/DDBJ databases">
        <authorList>
            <person name="McCartney M.A."/>
            <person name="Auch B."/>
            <person name="Kono T."/>
            <person name="Mallez S."/>
            <person name="Becker A."/>
            <person name="Gohl D.M."/>
            <person name="Silverstein K.A.T."/>
            <person name="Koren S."/>
            <person name="Bechman K.B."/>
            <person name="Herman A."/>
            <person name="Abrahante J.E."/>
            <person name="Garbe J."/>
        </authorList>
    </citation>
    <scope>NUCLEOTIDE SEQUENCE</scope>
    <source>
        <strain evidence="2">Duluth1</strain>
        <tissue evidence="2">Whole animal</tissue>
    </source>
</reference>
<evidence type="ECO:0000313" key="3">
    <source>
        <dbReference type="Proteomes" id="UP000828390"/>
    </source>
</evidence>
<keyword evidence="3" id="KW-1185">Reference proteome</keyword>
<sequence length="128" mass="14794">MRPHFQHSRRLSRYRRDKGHCRSSHRRSRTPRSPWWFPSYSLMESQDSFPRVSVPQWASTHVSANSTVTGPNLSTNKSSFNSQAPGSGVHLAPQLSFQPHGYLLRCLVVYPQLLPHRIQIHKGFSIFQ</sequence>
<feature type="compositionally biased region" description="Basic residues" evidence="1">
    <location>
        <begin position="1"/>
        <end position="30"/>
    </location>
</feature>
<feature type="region of interest" description="Disordered" evidence="1">
    <location>
        <begin position="64"/>
        <end position="85"/>
    </location>
</feature>
<proteinExistence type="predicted"/>